<organism evidence="2 3">
    <name type="scientific">Byssothecium circinans</name>
    <dbReference type="NCBI Taxonomy" id="147558"/>
    <lineage>
        <taxon>Eukaryota</taxon>
        <taxon>Fungi</taxon>
        <taxon>Dikarya</taxon>
        <taxon>Ascomycota</taxon>
        <taxon>Pezizomycotina</taxon>
        <taxon>Dothideomycetes</taxon>
        <taxon>Pleosporomycetidae</taxon>
        <taxon>Pleosporales</taxon>
        <taxon>Massarineae</taxon>
        <taxon>Massarinaceae</taxon>
        <taxon>Byssothecium</taxon>
    </lineage>
</organism>
<evidence type="ECO:0008006" key="4">
    <source>
        <dbReference type="Google" id="ProtNLM"/>
    </source>
</evidence>
<gene>
    <name evidence="2" type="ORF">CC80DRAFT_158852</name>
</gene>
<dbReference type="Gene3D" id="3.30.70.100">
    <property type="match status" value="1"/>
</dbReference>
<dbReference type="EMBL" id="ML976979">
    <property type="protein sequence ID" value="KAF1962311.1"/>
    <property type="molecule type" value="Genomic_DNA"/>
</dbReference>
<keyword evidence="3" id="KW-1185">Reference proteome</keyword>
<proteinExistence type="predicted"/>
<feature type="compositionally biased region" description="Low complexity" evidence="1">
    <location>
        <begin position="1"/>
        <end position="32"/>
    </location>
</feature>
<evidence type="ECO:0000313" key="3">
    <source>
        <dbReference type="Proteomes" id="UP000800035"/>
    </source>
</evidence>
<evidence type="ECO:0000313" key="2">
    <source>
        <dbReference type="EMBL" id="KAF1962311.1"/>
    </source>
</evidence>
<reference evidence="2" key="1">
    <citation type="journal article" date="2020" name="Stud. Mycol.">
        <title>101 Dothideomycetes genomes: a test case for predicting lifestyles and emergence of pathogens.</title>
        <authorList>
            <person name="Haridas S."/>
            <person name="Albert R."/>
            <person name="Binder M."/>
            <person name="Bloem J."/>
            <person name="Labutti K."/>
            <person name="Salamov A."/>
            <person name="Andreopoulos B."/>
            <person name="Baker S."/>
            <person name="Barry K."/>
            <person name="Bills G."/>
            <person name="Bluhm B."/>
            <person name="Cannon C."/>
            <person name="Castanera R."/>
            <person name="Culley D."/>
            <person name="Daum C."/>
            <person name="Ezra D."/>
            <person name="Gonzalez J."/>
            <person name="Henrissat B."/>
            <person name="Kuo A."/>
            <person name="Liang C."/>
            <person name="Lipzen A."/>
            <person name="Lutzoni F."/>
            <person name="Magnuson J."/>
            <person name="Mondo S."/>
            <person name="Nolan M."/>
            <person name="Ohm R."/>
            <person name="Pangilinan J."/>
            <person name="Park H.-J."/>
            <person name="Ramirez L."/>
            <person name="Alfaro M."/>
            <person name="Sun H."/>
            <person name="Tritt A."/>
            <person name="Yoshinaga Y."/>
            <person name="Zwiers L.-H."/>
            <person name="Turgeon B."/>
            <person name="Goodwin S."/>
            <person name="Spatafora J."/>
            <person name="Crous P."/>
            <person name="Grigoriev I."/>
        </authorList>
    </citation>
    <scope>NUCLEOTIDE SEQUENCE</scope>
    <source>
        <strain evidence="2">CBS 675.92</strain>
    </source>
</reference>
<sequence length="224" mass="25141">MEGLSSLSSLTITESTVHTTATATPTPNDSPTQSHHQPKSDPSARDGPSAPVESSSALDAEDVPTHESVTPSTSSIPLSTANNAIIILFCRKPDVSFRDFKNILENDWMPCLEKVCGPLFPLTYVRRYIAHKDNDRVREQDGPVGLPSLMIGREEDLLFDCLVEATFEDNLHMLQWFNLINEEEPAQKLLECESTFSDINKLKVIIMENRVTVNKTRRLKTWEE</sequence>
<dbReference type="OrthoDB" id="2519291at2759"/>
<evidence type="ECO:0000256" key="1">
    <source>
        <dbReference type="SAM" id="MobiDB-lite"/>
    </source>
</evidence>
<accession>A0A6A5UBN7</accession>
<protein>
    <recommendedName>
        <fullName evidence="4">EthD domain-containing protein</fullName>
    </recommendedName>
</protein>
<name>A0A6A5UBN7_9PLEO</name>
<dbReference type="Proteomes" id="UP000800035">
    <property type="component" value="Unassembled WGS sequence"/>
</dbReference>
<feature type="region of interest" description="Disordered" evidence="1">
    <location>
        <begin position="1"/>
        <end position="75"/>
    </location>
</feature>
<dbReference type="AlphaFoldDB" id="A0A6A5UBN7"/>